<dbReference type="GO" id="GO:0016705">
    <property type="term" value="F:oxidoreductase activity, acting on paired donors, with incorporation or reduction of molecular oxygen"/>
    <property type="evidence" value="ECO:0007669"/>
    <property type="project" value="InterPro"/>
</dbReference>
<dbReference type="Proteomes" id="UP000198977">
    <property type="component" value="Unassembled WGS sequence"/>
</dbReference>
<evidence type="ECO:0000313" key="5">
    <source>
        <dbReference type="Proteomes" id="UP000198977"/>
    </source>
</evidence>
<evidence type="ECO:0000313" key="4">
    <source>
        <dbReference type="EMBL" id="SFF26516.1"/>
    </source>
</evidence>
<dbReference type="Gene3D" id="3.20.20.30">
    <property type="entry name" value="Luciferase-like domain"/>
    <property type="match status" value="1"/>
</dbReference>
<dbReference type="InterPro" id="IPR011251">
    <property type="entry name" value="Luciferase-like_dom"/>
</dbReference>
<feature type="domain" description="Luciferase-like" evidence="3">
    <location>
        <begin position="1"/>
        <end position="348"/>
    </location>
</feature>
<evidence type="ECO:0000256" key="1">
    <source>
        <dbReference type="ARBA" id="ARBA00023002"/>
    </source>
</evidence>
<dbReference type="GO" id="GO:0004497">
    <property type="term" value="F:monooxygenase activity"/>
    <property type="evidence" value="ECO:0007669"/>
    <property type="project" value="UniProtKB-KW"/>
</dbReference>
<dbReference type="GO" id="GO:0005829">
    <property type="term" value="C:cytosol"/>
    <property type="evidence" value="ECO:0007669"/>
    <property type="project" value="TreeGrafter"/>
</dbReference>
<dbReference type="InterPro" id="IPR036661">
    <property type="entry name" value="Luciferase-like_sf"/>
</dbReference>
<dbReference type="OrthoDB" id="9804736at2"/>
<dbReference type="SUPFAM" id="SSF51679">
    <property type="entry name" value="Bacterial luciferase-like"/>
    <property type="match status" value="1"/>
</dbReference>
<dbReference type="STRING" id="74348.SAMN04488523_1435"/>
<dbReference type="PANTHER" id="PTHR30137">
    <property type="entry name" value="LUCIFERASE-LIKE MONOOXYGENASE"/>
    <property type="match status" value="1"/>
</dbReference>
<dbReference type="InterPro" id="IPR050766">
    <property type="entry name" value="Bact_Lucif_Oxidored"/>
</dbReference>
<accession>A0A1I2HCM7</accession>
<name>A0A1I2HCM7_9RHOB</name>
<reference evidence="5" key="1">
    <citation type="submission" date="2016-10" db="EMBL/GenBank/DDBJ databases">
        <authorList>
            <person name="Varghese N."/>
            <person name="Submissions S."/>
        </authorList>
    </citation>
    <scope>NUCLEOTIDE SEQUENCE [LARGE SCALE GENOMIC DNA]</scope>
    <source>
        <strain evidence="5">DSM 11443</strain>
    </source>
</reference>
<dbReference type="PANTHER" id="PTHR30137:SF8">
    <property type="entry name" value="BLR5498 PROTEIN"/>
    <property type="match status" value="1"/>
</dbReference>
<protein>
    <submittedName>
        <fullName evidence="4">Flavin-dependent oxidoreductase, luciferase family (Includes alkanesulfonate monooxygenase SsuD and methylene tetrahydromethanopterin reductase)</fullName>
    </submittedName>
</protein>
<dbReference type="AlphaFoldDB" id="A0A1I2HCM7"/>
<dbReference type="Pfam" id="PF00296">
    <property type="entry name" value="Bac_luciferase"/>
    <property type="match status" value="1"/>
</dbReference>
<keyword evidence="5" id="KW-1185">Reference proteome</keyword>
<proteinExistence type="predicted"/>
<dbReference type="EMBL" id="FOMW01000043">
    <property type="protein sequence ID" value="SFF26516.1"/>
    <property type="molecule type" value="Genomic_DNA"/>
</dbReference>
<evidence type="ECO:0000256" key="2">
    <source>
        <dbReference type="ARBA" id="ARBA00023033"/>
    </source>
</evidence>
<dbReference type="RefSeq" id="WP_093925614.1">
    <property type="nucleotide sequence ID" value="NZ_FOMW01000043.1"/>
</dbReference>
<keyword evidence="1" id="KW-0560">Oxidoreductase</keyword>
<organism evidence="4 5">
    <name type="scientific">Sulfitobacter brevis</name>
    <dbReference type="NCBI Taxonomy" id="74348"/>
    <lineage>
        <taxon>Bacteria</taxon>
        <taxon>Pseudomonadati</taxon>
        <taxon>Pseudomonadota</taxon>
        <taxon>Alphaproteobacteria</taxon>
        <taxon>Rhodobacterales</taxon>
        <taxon>Roseobacteraceae</taxon>
        <taxon>Sulfitobacter</taxon>
    </lineage>
</organism>
<evidence type="ECO:0000259" key="3">
    <source>
        <dbReference type="Pfam" id="PF00296"/>
    </source>
</evidence>
<keyword evidence="2 4" id="KW-0503">Monooxygenase</keyword>
<sequence length="396" mass="44875">MRFDLIANFNPGATIPWTRTLEMILEQCSLAEDAGFTTAWFTEHHFAHNGYMNAPPNPVQMCTHVAAHCKKLRVGTAPIILPDWHPLRVAEDVAMLDNMTLGRVDFGVAKGINERSTIQFNPNADRRDNVKVMRLYQESLEVILKAWTNEAFTHKGEFYEFPVPGWKETNRFFEPLDPRYHGPDGEYKAMYVHPRPYQDGHPPVWLMSNAPPTFKLAGDKGWGVISMAAGVKRTRACWEPYQDALAASTGRDVALGEGVGVCTAFYVGESMEEAVETIRPSINAYYEFLGGSRPAGEWTKHGYLDVGEEMTPDDEGRDWFDFLNKRGIIMVGDAEFVANRIAERQETTGLDHLMLMQQYTGVPYKKILASWHRLFEHVVPRFGTQSIAQKRERANA</sequence>
<gene>
    <name evidence="4" type="ORF">SAMN04488523_1435</name>
</gene>